<proteinExistence type="inferred from homology"/>
<comment type="similarity">
    <text evidence="1 6">Belongs to the aldehyde dehydrogenase family.</text>
</comment>
<keyword evidence="9" id="KW-1185">Reference proteome</keyword>
<dbReference type="PANTHER" id="PTHR42804:SF1">
    <property type="entry name" value="ALDEHYDE DEHYDROGENASE-RELATED"/>
    <property type="match status" value="1"/>
</dbReference>
<dbReference type="InterPro" id="IPR016162">
    <property type="entry name" value="Ald_DH_N"/>
</dbReference>
<dbReference type="Gene3D" id="3.40.309.10">
    <property type="entry name" value="Aldehyde Dehydrogenase, Chain A, domain 2"/>
    <property type="match status" value="1"/>
</dbReference>
<evidence type="ECO:0000313" key="9">
    <source>
        <dbReference type="Proteomes" id="UP000265691"/>
    </source>
</evidence>
<dbReference type="EMBL" id="NRHC01000013">
    <property type="protein sequence ID" value="RIY34269.1"/>
    <property type="molecule type" value="Genomic_DNA"/>
</dbReference>
<sequence length="474" mass="51473">MQQYNQFFIDGKFVQPQGTQVLELVSPITDEPMAQVTLGNQADLDIAVVAAKKAFATFHFSTPKQRQEILKRWLDALKQRRQDLIDAVVEEYGGVAMYAPFSIDTGIDDVQTMIDLLDTYEFSRPLGRSTVELNPVGVVGVVIPWNASNLFICSKVSAAIAAGCTCVIKPSELSARQTQVMMECLEQAQLPAGLVNIVNGDGAVIGNGITQHPDISKITFTGSTNVGKTIARGAVDTMKRVTLELGGKSPNIILDDADLEQVIPQAIGAAFMNNGQACIAATRLLVPASKLAQVNAIAKEFVEKYQLSGDPHDPRVTVGPSVSKAQYQRVQEYIRIGLEEDKAELLVGGLGRPEGLTRGNFNRPTIFTNVDNKMRIAQEEIFGPVLCIIPYQDEAQAIAIANDTPYGLMAYVSSASRERALQVAKYIESGQVKINDPFNHDNKVPFGGVKLSGLGREYGQFGLSHYLEPKSIVG</sequence>
<evidence type="ECO:0000256" key="3">
    <source>
        <dbReference type="ARBA" id="ARBA00024226"/>
    </source>
</evidence>
<evidence type="ECO:0000313" key="8">
    <source>
        <dbReference type="EMBL" id="RIY34269.1"/>
    </source>
</evidence>
<organism evidence="8 9">
    <name type="scientific">Psittacicella hinzii</name>
    <dbReference type="NCBI Taxonomy" id="2028575"/>
    <lineage>
        <taxon>Bacteria</taxon>
        <taxon>Pseudomonadati</taxon>
        <taxon>Pseudomonadota</taxon>
        <taxon>Gammaproteobacteria</taxon>
        <taxon>Pasteurellales</taxon>
        <taxon>Psittacicellaceae</taxon>
        <taxon>Psittacicella</taxon>
    </lineage>
</organism>
<evidence type="ECO:0000259" key="7">
    <source>
        <dbReference type="Pfam" id="PF00171"/>
    </source>
</evidence>
<protein>
    <recommendedName>
        <fullName evidence="3">aldehyde dehydrogenase (NAD(+))</fullName>
        <ecNumber evidence="3">1.2.1.3</ecNumber>
    </recommendedName>
</protein>
<dbReference type="CDD" id="cd07138">
    <property type="entry name" value="ALDH_CddD_SSP0762"/>
    <property type="match status" value="1"/>
</dbReference>
<dbReference type="Gene3D" id="3.40.605.10">
    <property type="entry name" value="Aldehyde Dehydrogenase, Chain A, domain 1"/>
    <property type="match status" value="1"/>
</dbReference>
<keyword evidence="2 6" id="KW-0560">Oxidoreductase</keyword>
<dbReference type="Pfam" id="PF00171">
    <property type="entry name" value="Aldedh"/>
    <property type="match status" value="1"/>
</dbReference>
<feature type="domain" description="Aldehyde dehydrogenase" evidence="7">
    <location>
        <begin position="13"/>
        <end position="472"/>
    </location>
</feature>
<dbReference type="PANTHER" id="PTHR42804">
    <property type="entry name" value="ALDEHYDE DEHYDROGENASE"/>
    <property type="match status" value="1"/>
</dbReference>
<feature type="active site" evidence="5">
    <location>
        <position position="244"/>
    </location>
</feature>
<name>A0A3A1YAL5_9GAMM</name>
<evidence type="ECO:0000256" key="5">
    <source>
        <dbReference type="PROSITE-ProRule" id="PRU10007"/>
    </source>
</evidence>
<dbReference type="Proteomes" id="UP000265691">
    <property type="component" value="Unassembled WGS sequence"/>
</dbReference>
<comment type="caution">
    <text evidence="8">The sequence shown here is derived from an EMBL/GenBank/DDBJ whole genome shotgun (WGS) entry which is preliminary data.</text>
</comment>
<dbReference type="RefSeq" id="WP_119524440.1">
    <property type="nucleotide sequence ID" value="NZ_NRHC01000013.1"/>
</dbReference>
<reference evidence="8 9" key="1">
    <citation type="submission" date="2017-08" db="EMBL/GenBank/DDBJ databases">
        <title>Reclassification of Bisgaard taxon 37 and 44.</title>
        <authorList>
            <person name="Christensen H."/>
        </authorList>
    </citation>
    <scope>NUCLEOTIDE SEQUENCE [LARGE SCALE GENOMIC DNA]</scope>
    <source>
        <strain evidence="8 9">B96_3</strain>
    </source>
</reference>
<dbReference type="InterPro" id="IPR016160">
    <property type="entry name" value="Ald_DH_CS_CYS"/>
</dbReference>
<gene>
    <name evidence="8" type="ORF">CKF54_01065</name>
</gene>
<dbReference type="FunFam" id="3.40.309.10:FF:000012">
    <property type="entry name" value="Betaine aldehyde dehydrogenase"/>
    <property type="match status" value="1"/>
</dbReference>
<dbReference type="InterPro" id="IPR016161">
    <property type="entry name" value="Ald_DH/histidinol_DH"/>
</dbReference>
<dbReference type="AlphaFoldDB" id="A0A3A1YAL5"/>
<dbReference type="InterPro" id="IPR029510">
    <property type="entry name" value="Ald_DH_CS_GLU"/>
</dbReference>
<dbReference type="SUPFAM" id="SSF53720">
    <property type="entry name" value="ALDH-like"/>
    <property type="match status" value="1"/>
</dbReference>
<evidence type="ECO:0000256" key="6">
    <source>
        <dbReference type="RuleBase" id="RU003345"/>
    </source>
</evidence>
<evidence type="ECO:0000256" key="4">
    <source>
        <dbReference type="ARBA" id="ARBA00049194"/>
    </source>
</evidence>
<evidence type="ECO:0000256" key="1">
    <source>
        <dbReference type="ARBA" id="ARBA00009986"/>
    </source>
</evidence>
<dbReference type="FunFam" id="3.40.605.10:FF:000007">
    <property type="entry name" value="NAD/NADP-dependent betaine aldehyde dehydrogenase"/>
    <property type="match status" value="1"/>
</dbReference>
<dbReference type="OrthoDB" id="9812625at2"/>
<dbReference type="PROSITE" id="PS00687">
    <property type="entry name" value="ALDEHYDE_DEHYDR_GLU"/>
    <property type="match status" value="1"/>
</dbReference>
<accession>A0A3A1YAL5</accession>
<comment type="catalytic activity">
    <reaction evidence="4">
        <text>an aldehyde + NAD(+) + H2O = a carboxylate + NADH + 2 H(+)</text>
        <dbReference type="Rhea" id="RHEA:16185"/>
        <dbReference type="ChEBI" id="CHEBI:15377"/>
        <dbReference type="ChEBI" id="CHEBI:15378"/>
        <dbReference type="ChEBI" id="CHEBI:17478"/>
        <dbReference type="ChEBI" id="CHEBI:29067"/>
        <dbReference type="ChEBI" id="CHEBI:57540"/>
        <dbReference type="ChEBI" id="CHEBI:57945"/>
        <dbReference type="EC" id="1.2.1.3"/>
    </reaction>
</comment>
<dbReference type="PROSITE" id="PS00070">
    <property type="entry name" value="ALDEHYDE_DEHYDR_CYS"/>
    <property type="match status" value="1"/>
</dbReference>
<evidence type="ECO:0000256" key="2">
    <source>
        <dbReference type="ARBA" id="ARBA00023002"/>
    </source>
</evidence>
<dbReference type="EC" id="1.2.1.3" evidence="3"/>
<dbReference type="GO" id="GO:0004029">
    <property type="term" value="F:aldehyde dehydrogenase (NAD+) activity"/>
    <property type="evidence" value="ECO:0007669"/>
    <property type="project" value="UniProtKB-EC"/>
</dbReference>
<dbReference type="InterPro" id="IPR016163">
    <property type="entry name" value="Ald_DH_C"/>
</dbReference>
<dbReference type="InterPro" id="IPR015590">
    <property type="entry name" value="Aldehyde_DH_dom"/>
</dbReference>